<sequence length="191" mass="22407">MREINYSDYFWQDDQVRLRALREEDWENHYYNRFDSPARRLLECAVELPPTNAEAKKFTEAFSDFSLDRGRIMFTIENMNGENVGGVNLNSIDERNGTFSIGIQIDRDHRGKGYGTRAIRILLKYAFFERRLNKFNDYVLEGNEPSAAMMRKLGCVQEGVRRQVIYTDGKYQDLIMFGLTKDEFIDKEGLV</sequence>
<dbReference type="RefSeq" id="WP_053782143.1">
    <property type="nucleotide sequence ID" value="NZ_LITU01000065.1"/>
</dbReference>
<evidence type="ECO:0000313" key="3">
    <source>
        <dbReference type="Proteomes" id="UP000037688"/>
    </source>
</evidence>
<evidence type="ECO:0000259" key="1">
    <source>
        <dbReference type="PROSITE" id="PS51186"/>
    </source>
</evidence>
<dbReference type="Gene3D" id="3.40.630.30">
    <property type="match status" value="1"/>
</dbReference>
<dbReference type="Pfam" id="PF13302">
    <property type="entry name" value="Acetyltransf_3"/>
    <property type="match status" value="1"/>
</dbReference>
<keyword evidence="3" id="KW-1185">Reference proteome</keyword>
<reference evidence="2 3" key="1">
    <citation type="submission" date="2015-08" db="EMBL/GenBank/DDBJ databases">
        <title>Draft genome sequence of cellulolytic and xylanolytic Paenibacillus sp. A59, isolated from a decaying forest soil from Patagonia, Argentina.</title>
        <authorList>
            <person name="Ghio S."/>
            <person name="Caceres A.M."/>
            <person name="Talia P."/>
            <person name="Grasso D."/>
            <person name="Campos E."/>
        </authorList>
    </citation>
    <scope>NUCLEOTIDE SEQUENCE [LARGE SCALE GENOMIC DNA]</scope>
    <source>
        <strain evidence="2 3">A59</strain>
    </source>
</reference>
<dbReference type="AlphaFoldDB" id="A0A0M9BM62"/>
<accession>A0A0M9BM62</accession>
<dbReference type="PANTHER" id="PTHR43415">
    <property type="entry name" value="SPERMIDINE N(1)-ACETYLTRANSFERASE"/>
    <property type="match status" value="1"/>
</dbReference>
<dbReference type="EMBL" id="LITU01000065">
    <property type="protein sequence ID" value="KOY15160.1"/>
    <property type="molecule type" value="Genomic_DNA"/>
</dbReference>
<keyword evidence="2" id="KW-0808">Transferase</keyword>
<gene>
    <name evidence="2" type="ORF">AMS66_18170</name>
</gene>
<dbReference type="Proteomes" id="UP000037688">
    <property type="component" value="Unassembled WGS sequence"/>
</dbReference>
<proteinExistence type="predicted"/>
<dbReference type="SUPFAM" id="SSF55729">
    <property type="entry name" value="Acyl-CoA N-acyltransferases (Nat)"/>
    <property type="match status" value="1"/>
</dbReference>
<name>A0A0M9BM62_9BACL</name>
<dbReference type="OrthoDB" id="9795206at2"/>
<comment type="caution">
    <text evidence="2">The sequence shown here is derived from an EMBL/GenBank/DDBJ whole genome shotgun (WGS) entry which is preliminary data.</text>
</comment>
<dbReference type="PATRIC" id="fig|1705561.3.peg.3745"/>
<dbReference type="InterPro" id="IPR016181">
    <property type="entry name" value="Acyl_CoA_acyltransferase"/>
</dbReference>
<dbReference type="InterPro" id="IPR000182">
    <property type="entry name" value="GNAT_dom"/>
</dbReference>
<dbReference type="GO" id="GO:0016747">
    <property type="term" value="F:acyltransferase activity, transferring groups other than amino-acyl groups"/>
    <property type="evidence" value="ECO:0007669"/>
    <property type="project" value="InterPro"/>
</dbReference>
<organism evidence="2 3">
    <name type="scientific">Paenibacillus xylanivorans</name>
    <dbReference type="NCBI Taxonomy" id="1705561"/>
    <lineage>
        <taxon>Bacteria</taxon>
        <taxon>Bacillati</taxon>
        <taxon>Bacillota</taxon>
        <taxon>Bacilli</taxon>
        <taxon>Bacillales</taxon>
        <taxon>Paenibacillaceae</taxon>
        <taxon>Paenibacillus</taxon>
    </lineage>
</organism>
<evidence type="ECO:0000313" key="2">
    <source>
        <dbReference type="EMBL" id="KOY15160.1"/>
    </source>
</evidence>
<dbReference type="CDD" id="cd04301">
    <property type="entry name" value="NAT_SF"/>
    <property type="match status" value="1"/>
</dbReference>
<dbReference type="PROSITE" id="PS51186">
    <property type="entry name" value="GNAT"/>
    <property type="match status" value="1"/>
</dbReference>
<protein>
    <submittedName>
        <fullName evidence="2">Acetyltransferase</fullName>
    </submittedName>
</protein>
<feature type="domain" description="N-acetyltransferase" evidence="1">
    <location>
        <begin position="16"/>
        <end position="173"/>
    </location>
</feature>
<dbReference type="PANTHER" id="PTHR43415:SF3">
    <property type="entry name" value="GNAT-FAMILY ACETYLTRANSFERASE"/>
    <property type="match status" value="1"/>
</dbReference>